<evidence type="ECO:0000259" key="7">
    <source>
        <dbReference type="PROSITE" id="PS50109"/>
    </source>
</evidence>
<dbReference type="InterPro" id="IPR013767">
    <property type="entry name" value="PAS_fold"/>
</dbReference>
<feature type="region of interest" description="Disordered" evidence="6">
    <location>
        <begin position="475"/>
        <end position="552"/>
    </location>
</feature>
<dbReference type="PANTHER" id="PTHR43047">
    <property type="entry name" value="TWO-COMPONENT HISTIDINE PROTEIN KINASE"/>
    <property type="match status" value="1"/>
</dbReference>
<feature type="compositionally biased region" description="Low complexity" evidence="6">
    <location>
        <begin position="477"/>
        <end position="496"/>
    </location>
</feature>
<dbReference type="EC" id="2.7.13.3" evidence="2"/>
<reference evidence="9 10" key="1">
    <citation type="submission" date="2024-02" db="EMBL/GenBank/DDBJ databases">
        <title>Genome analysis and characterization of Microbaculum marinisediminis sp. nov., isolated from marine sediment.</title>
        <authorList>
            <person name="Du Z.-J."/>
            <person name="Ye Y.-Q."/>
            <person name="Zhang Z.-R."/>
            <person name="Yuan S.-M."/>
            <person name="Zhang X.-Y."/>
        </authorList>
    </citation>
    <scope>NUCLEOTIDE SEQUENCE [LARGE SCALE GENOMIC DNA]</scope>
    <source>
        <strain evidence="9 10">SDUM1044001</strain>
    </source>
</reference>
<dbReference type="Proteomes" id="UP001378188">
    <property type="component" value="Unassembled WGS sequence"/>
</dbReference>
<dbReference type="SMART" id="SM00388">
    <property type="entry name" value="HisKA"/>
    <property type="match status" value="1"/>
</dbReference>
<feature type="domain" description="PAS" evidence="8">
    <location>
        <begin position="666"/>
        <end position="736"/>
    </location>
</feature>
<feature type="compositionally biased region" description="Basic and acidic residues" evidence="6">
    <location>
        <begin position="408"/>
        <end position="427"/>
    </location>
</feature>
<keyword evidence="9" id="KW-0547">Nucleotide-binding</keyword>
<dbReference type="AlphaFoldDB" id="A0AAW9RUA2"/>
<dbReference type="NCBIfam" id="TIGR00229">
    <property type="entry name" value="sensory_box"/>
    <property type="match status" value="1"/>
</dbReference>
<feature type="compositionally biased region" description="Polar residues" evidence="6">
    <location>
        <begin position="518"/>
        <end position="532"/>
    </location>
</feature>
<evidence type="ECO:0000256" key="2">
    <source>
        <dbReference type="ARBA" id="ARBA00012438"/>
    </source>
</evidence>
<evidence type="ECO:0000259" key="8">
    <source>
        <dbReference type="PROSITE" id="PS50112"/>
    </source>
</evidence>
<dbReference type="CDD" id="cd00130">
    <property type="entry name" value="PAS"/>
    <property type="match status" value="1"/>
</dbReference>
<keyword evidence="3" id="KW-0597">Phosphoprotein</keyword>
<dbReference type="Pfam" id="PF00989">
    <property type="entry name" value="PAS"/>
    <property type="match status" value="1"/>
</dbReference>
<dbReference type="PROSITE" id="PS50109">
    <property type="entry name" value="HIS_KIN"/>
    <property type="match status" value="1"/>
</dbReference>
<comment type="catalytic activity">
    <reaction evidence="1">
        <text>ATP + protein L-histidine = ADP + protein N-phospho-L-histidine.</text>
        <dbReference type="EC" id="2.7.13.3"/>
    </reaction>
</comment>
<dbReference type="SUPFAM" id="SSF55785">
    <property type="entry name" value="PYP-like sensor domain (PAS domain)"/>
    <property type="match status" value="2"/>
</dbReference>
<dbReference type="Pfam" id="PF08448">
    <property type="entry name" value="PAS_4"/>
    <property type="match status" value="1"/>
</dbReference>
<dbReference type="Pfam" id="PF13188">
    <property type="entry name" value="PAS_8"/>
    <property type="match status" value="1"/>
</dbReference>
<protein>
    <recommendedName>
        <fullName evidence="2">histidine kinase</fullName>
        <ecNumber evidence="2">2.7.13.3</ecNumber>
    </recommendedName>
</protein>
<dbReference type="Gene3D" id="3.30.450.20">
    <property type="entry name" value="PAS domain"/>
    <property type="match status" value="2"/>
</dbReference>
<dbReference type="PRINTS" id="PR00344">
    <property type="entry name" value="BCTRLSENSOR"/>
</dbReference>
<feature type="compositionally biased region" description="Low complexity" evidence="6">
    <location>
        <begin position="215"/>
        <end position="237"/>
    </location>
</feature>
<dbReference type="PROSITE" id="PS50112">
    <property type="entry name" value="PAS"/>
    <property type="match status" value="2"/>
</dbReference>
<dbReference type="InterPro" id="IPR036890">
    <property type="entry name" value="HATPase_C_sf"/>
</dbReference>
<feature type="compositionally biased region" description="Polar residues" evidence="6">
    <location>
        <begin position="437"/>
        <end position="450"/>
    </location>
</feature>
<dbReference type="GO" id="GO:0005886">
    <property type="term" value="C:plasma membrane"/>
    <property type="evidence" value="ECO:0007669"/>
    <property type="project" value="TreeGrafter"/>
</dbReference>
<accession>A0AAW9RUA2</accession>
<dbReference type="Gene3D" id="1.10.287.130">
    <property type="match status" value="1"/>
</dbReference>
<dbReference type="InterPro" id="IPR004358">
    <property type="entry name" value="Sig_transdc_His_kin-like_C"/>
</dbReference>
<dbReference type="SUPFAM" id="SSF47384">
    <property type="entry name" value="Homodimeric domain of signal transducing histidine kinase"/>
    <property type="match status" value="1"/>
</dbReference>
<feature type="region of interest" description="Disordered" evidence="6">
    <location>
        <begin position="191"/>
        <end position="269"/>
    </location>
</feature>
<dbReference type="Gene3D" id="3.30.565.10">
    <property type="entry name" value="Histidine kinase-like ATPase, C-terminal domain"/>
    <property type="match status" value="1"/>
</dbReference>
<dbReference type="InterPro" id="IPR000014">
    <property type="entry name" value="PAS"/>
</dbReference>
<dbReference type="RefSeq" id="WP_340328772.1">
    <property type="nucleotide sequence ID" value="NZ_JAZHOF010000002.1"/>
</dbReference>
<feature type="domain" description="PAS" evidence="8">
    <location>
        <begin position="274"/>
        <end position="304"/>
    </location>
</feature>
<organism evidence="9 10">
    <name type="scientific">Microbaculum marinum</name>
    <dbReference type="NCBI Taxonomy" id="1764581"/>
    <lineage>
        <taxon>Bacteria</taxon>
        <taxon>Pseudomonadati</taxon>
        <taxon>Pseudomonadota</taxon>
        <taxon>Alphaproteobacteria</taxon>
        <taxon>Hyphomicrobiales</taxon>
        <taxon>Tepidamorphaceae</taxon>
        <taxon>Microbaculum</taxon>
    </lineage>
</organism>
<keyword evidence="9" id="KW-0067">ATP-binding</keyword>
<evidence type="ECO:0000256" key="6">
    <source>
        <dbReference type="SAM" id="MobiDB-lite"/>
    </source>
</evidence>
<dbReference type="InterPro" id="IPR036097">
    <property type="entry name" value="HisK_dim/P_sf"/>
</dbReference>
<evidence type="ECO:0000313" key="9">
    <source>
        <dbReference type="EMBL" id="MEJ8571086.1"/>
    </source>
</evidence>
<dbReference type="SMART" id="SM00387">
    <property type="entry name" value="HATPase_c"/>
    <property type="match status" value="1"/>
</dbReference>
<dbReference type="SUPFAM" id="SSF55874">
    <property type="entry name" value="ATPase domain of HSP90 chaperone/DNA topoisomerase II/histidine kinase"/>
    <property type="match status" value="1"/>
</dbReference>
<dbReference type="InterPro" id="IPR003594">
    <property type="entry name" value="HATPase_dom"/>
</dbReference>
<dbReference type="GO" id="GO:0000155">
    <property type="term" value="F:phosphorelay sensor kinase activity"/>
    <property type="evidence" value="ECO:0007669"/>
    <property type="project" value="InterPro"/>
</dbReference>
<keyword evidence="10" id="KW-1185">Reference proteome</keyword>
<feature type="region of interest" description="Disordered" evidence="6">
    <location>
        <begin position="378"/>
        <end position="451"/>
    </location>
</feature>
<evidence type="ECO:0000256" key="5">
    <source>
        <dbReference type="ARBA" id="ARBA00022777"/>
    </source>
</evidence>
<sequence length="1034" mass="108215">MTGRTDSSALLRAPGVAAALLGTAPAWLWDIEDGRILLASAAGIAFFGETTLDALRQREFGAGRPEAAQIARIGRTLPRDGTSRLSMLRVFVGFRDIPLPCQCRMVGERGDGLVLVVAGAGGTRDDIAARATTVLGGLSVPTILKAGSDEIHRNDAAAGPPGGAPLHGGSPVTVQLPEGTYDLLVLDTGQGQAGQDAGETGGNAEPSACDPAPISTDAGDGTHGAGDADPDPASAEAETGEAPSEVSPDVPAAGRTAATDRRGPGLPKTRRFTFLLDPDGRFVEIGAGFAALVGPRSADVIGRSWSELDSEMALDPHGALAGAIETRDTWSDVRVDWPTDDGGRVGLRLSALPRFAEGRAFAGYRGFADVLDVVPSGDEADRPAAGDDADSGQAATERPKKAKKPGKRSTDHDGDGAETAHETDRNNSKIHRLRTGQAGQPQPEQRGSLNDQERSAFKAIAAALGARWHDELPEDQAAAPEAETATATETVRAPAAKGAGDRPLPNGTPADREGTAESAPQTSADQAGQGSDSRPGPSSALSGEVLPDSESPDTLIQDVLDRIPLGLAVLREQRLLMANRAFLDLFDYPDLRTLEDAGGFRAVIDDRSDTTMAAHTAVVARRRDGSPVSVRARLGRTPWIDGPAMLVSVREAQSDAEDAAGEPGLSAAELRAVVDAAVDGVLVVEADATIVTANGSAERLLGIDAAELAGGSMLELIAEDGREAAAELLSNLVAAVPTLVEKGLDVTLLGADDPVDVTLSMARLGTRYPARFCAVLRDMTDWKEAEADLVAARKRAEDASSQKSDFLAKMSHEIRTPLNGIIGFSEIILEERFGPFGNDRYRDYIRDIRESGEHLMSLVNDLLDLSKVEAGKLDLSFTGVKLNDLAEQSVAIMQPQASKARVIVRTNLWPTLPAVVADIRSVRQVLLNLLSNAIKFTPPGGQVIVSTVLGEGGDVFVRVRDTGPGMSGSDVAVALEPFRQLPVTPTGSQRGTGLGLPLSKALVEANRASFSLQSKVGDGTLVEICFPQSRVLAE</sequence>
<evidence type="ECO:0000256" key="4">
    <source>
        <dbReference type="ARBA" id="ARBA00022679"/>
    </source>
</evidence>
<dbReference type="Pfam" id="PF00512">
    <property type="entry name" value="HisKA"/>
    <property type="match status" value="1"/>
</dbReference>
<dbReference type="InterPro" id="IPR005467">
    <property type="entry name" value="His_kinase_dom"/>
</dbReference>
<dbReference type="PANTHER" id="PTHR43047:SF72">
    <property type="entry name" value="OSMOSENSING HISTIDINE PROTEIN KINASE SLN1"/>
    <property type="match status" value="1"/>
</dbReference>
<dbReference type="EMBL" id="JAZHOF010000002">
    <property type="protein sequence ID" value="MEJ8571086.1"/>
    <property type="molecule type" value="Genomic_DNA"/>
</dbReference>
<dbReference type="CDD" id="cd00082">
    <property type="entry name" value="HisKA"/>
    <property type="match status" value="1"/>
</dbReference>
<dbReference type="Pfam" id="PF02518">
    <property type="entry name" value="HATPase_c"/>
    <property type="match status" value="1"/>
</dbReference>
<comment type="caution">
    <text evidence="9">The sequence shown here is derived from an EMBL/GenBank/DDBJ whole genome shotgun (WGS) entry which is preliminary data.</text>
</comment>
<evidence type="ECO:0000313" key="10">
    <source>
        <dbReference type="Proteomes" id="UP001378188"/>
    </source>
</evidence>
<evidence type="ECO:0000256" key="3">
    <source>
        <dbReference type="ARBA" id="ARBA00022553"/>
    </source>
</evidence>
<dbReference type="InterPro" id="IPR035965">
    <property type="entry name" value="PAS-like_dom_sf"/>
</dbReference>
<name>A0AAW9RUA2_9HYPH</name>
<dbReference type="InterPro" id="IPR003661">
    <property type="entry name" value="HisK_dim/P_dom"/>
</dbReference>
<dbReference type="GO" id="GO:0006355">
    <property type="term" value="P:regulation of DNA-templated transcription"/>
    <property type="evidence" value="ECO:0007669"/>
    <property type="project" value="InterPro"/>
</dbReference>
<keyword evidence="4" id="KW-0808">Transferase</keyword>
<feature type="region of interest" description="Disordered" evidence="6">
    <location>
        <begin position="152"/>
        <end position="174"/>
    </location>
</feature>
<feature type="domain" description="Histidine kinase" evidence="7">
    <location>
        <begin position="809"/>
        <end position="1030"/>
    </location>
</feature>
<keyword evidence="5" id="KW-0418">Kinase</keyword>
<gene>
    <name evidence="9" type="ORF">V3328_06360</name>
</gene>
<evidence type="ECO:0000256" key="1">
    <source>
        <dbReference type="ARBA" id="ARBA00000085"/>
    </source>
</evidence>
<proteinExistence type="predicted"/>
<dbReference type="GO" id="GO:0009927">
    <property type="term" value="F:histidine phosphotransfer kinase activity"/>
    <property type="evidence" value="ECO:0007669"/>
    <property type="project" value="TreeGrafter"/>
</dbReference>
<dbReference type="SMART" id="SM00091">
    <property type="entry name" value="PAS"/>
    <property type="match status" value="3"/>
</dbReference>
<dbReference type="GO" id="GO:0005524">
    <property type="term" value="F:ATP binding"/>
    <property type="evidence" value="ECO:0007669"/>
    <property type="project" value="UniProtKB-KW"/>
</dbReference>
<dbReference type="InterPro" id="IPR013656">
    <property type="entry name" value="PAS_4"/>
</dbReference>